<dbReference type="PROSITE" id="PS51192">
    <property type="entry name" value="HELICASE_ATP_BIND_1"/>
    <property type="match status" value="1"/>
</dbReference>
<evidence type="ECO:0000259" key="8">
    <source>
        <dbReference type="PROSITE" id="PS50142"/>
    </source>
</evidence>
<dbReference type="EMBL" id="JACAZE010000005">
    <property type="protein sequence ID" value="KAF7316806.1"/>
    <property type="molecule type" value="Genomic_DNA"/>
</dbReference>
<dbReference type="InterPro" id="IPR027417">
    <property type="entry name" value="P-loop_NTPase"/>
</dbReference>
<dbReference type="InterPro" id="IPR001650">
    <property type="entry name" value="Helicase_C-like"/>
</dbReference>
<dbReference type="Gene3D" id="3.40.50.300">
    <property type="entry name" value="P-loop containing nucleotide triphosphate hydrolases"/>
    <property type="match status" value="2"/>
</dbReference>
<dbReference type="Pfam" id="PF03368">
    <property type="entry name" value="Dicer_dimer"/>
    <property type="match status" value="1"/>
</dbReference>
<evidence type="ECO:0000256" key="5">
    <source>
        <dbReference type="ARBA" id="ARBA00022840"/>
    </source>
</evidence>
<dbReference type="CDD" id="cd18034">
    <property type="entry name" value="DEXHc_dicer"/>
    <property type="match status" value="1"/>
</dbReference>
<feature type="compositionally biased region" description="Polar residues" evidence="7">
    <location>
        <begin position="376"/>
        <end position="396"/>
    </location>
</feature>
<dbReference type="Proteomes" id="UP000613580">
    <property type="component" value="Unassembled WGS sequence"/>
</dbReference>
<keyword evidence="3" id="KW-0378">Hydrolase</keyword>
<dbReference type="InterPro" id="IPR011545">
    <property type="entry name" value="DEAD/DEAH_box_helicase_dom"/>
</dbReference>
<feature type="domain" description="Helicase ATP-binding" evidence="9">
    <location>
        <begin position="511"/>
        <end position="700"/>
    </location>
</feature>
<proteinExistence type="inferred from homology"/>
<dbReference type="Pfam" id="PF00636">
    <property type="entry name" value="Ribonuclease_3"/>
    <property type="match status" value="2"/>
</dbReference>
<dbReference type="GO" id="GO:0030422">
    <property type="term" value="P:siRNA processing"/>
    <property type="evidence" value="ECO:0007669"/>
    <property type="project" value="TreeGrafter"/>
</dbReference>
<evidence type="ECO:0000256" key="4">
    <source>
        <dbReference type="ARBA" id="ARBA00022806"/>
    </source>
</evidence>
<dbReference type="SMART" id="SM00535">
    <property type="entry name" value="RIBOc"/>
    <property type="match status" value="2"/>
</dbReference>
<evidence type="ECO:0000313" key="13">
    <source>
        <dbReference type="Proteomes" id="UP000613580"/>
    </source>
</evidence>
<dbReference type="SUPFAM" id="SSF69065">
    <property type="entry name" value="RNase III domain-like"/>
    <property type="match status" value="2"/>
</dbReference>
<dbReference type="PANTHER" id="PTHR14950">
    <property type="entry name" value="DICER-RELATED"/>
    <property type="match status" value="1"/>
</dbReference>
<feature type="compositionally biased region" description="Basic and acidic residues" evidence="7">
    <location>
        <begin position="402"/>
        <end position="411"/>
    </location>
</feature>
<dbReference type="CDD" id="cd00593">
    <property type="entry name" value="RIBOc"/>
    <property type="match status" value="2"/>
</dbReference>
<evidence type="ECO:0000259" key="11">
    <source>
        <dbReference type="PROSITE" id="PS51327"/>
    </source>
</evidence>
<dbReference type="PANTHER" id="PTHR14950:SF37">
    <property type="entry name" value="ENDORIBONUCLEASE DICER"/>
    <property type="match status" value="1"/>
</dbReference>
<keyword evidence="5" id="KW-0067">ATP-binding</keyword>
<dbReference type="Pfam" id="PF00270">
    <property type="entry name" value="DEAD"/>
    <property type="match status" value="1"/>
</dbReference>
<dbReference type="PROSITE" id="PS51327">
    <property type="entry name" value="DICER_DSRBF"/>
    <property type="match status" value="1"/>
</dbReference>
<feature type="compositionally biased region" description="Pro residues" evidence="7">
    <location>
        <begin position="307"/>
        <end position="318"/>
    </location>
</feature>
<feature type="domain" description="RNase III" evidence="8">
    <location>
        <begin position="1636"/>
        <end position="1827"/>
    </location>
</feature>
<dbReference type="InterPro" id="IPR014001">
    <property type="entry name" value="Helicase_ATP-bd"/>
</dbReference>
<dbReference type="Gene3D" id="1.10.1520.10">
    <property type="entry name" value="Ribonuclease III domain"/>
    <property type="match status" value="2"/>
</dbReference>
<dbReference type="SUPFAM" id="SSF52540">
    <property type="entry name" value="P-loop containing nucleoside triphosphate hydrolases"/>
    <property type="match status" value="1"/>
</dbReference>
<feature type="compositionally biased region" description="Pro residues" evidence="7">
    <location>
        <begin position="281"/>
        <end position="293"/>
    </location>
</feature>
<feature type="domain" description="RNase III" evidence="8">
    <location>
        <begin position="1475"/>
        <end position="1593"/>
    </location>
</feature>
<keyword evidence="4" id="KW-0347">Helicase</keyword>
<feature type="region of interest" description="Disordered" evidence="7">
    <location>
        <begin position="1547"/>
        <end position="1568"/>
    </location>
</feature>
<evidence type="ECO:0000256" key="6">
    <source>
        <dbReference type="PROSITE-ProRule" id="PRU00657"/>
    </source>
</evidence>
<dbReference type="Pfam" id="PF00271">
    <property type="entry name" value="Helicase_C"/>
    <property type="match status" value="1"/>
</dbReference>
<dbReference type="PROSITE" id="PS50142">
    <property type="entry name" value="RNASE_3_2"/>
    <property type="match status" value="2"/>
</dbReference>
<dbReference type="GO" id="GO:0005737">
    <property type="term" value="C:cytoplasm"/>
    <property type="evidence" value="ECO:0007669"/>
    <property type="project" value="TreeGrafter"/>
</dbReference>
<dbReference type="GO" id="GO:0003723">
    <property type="term" value="F:RNA binding"/>
    <property type="evidence" value="ECO:0007669"/>
    <property type="project" value="UniProtKB-UniRule"/>
</dbReference>
<comment type="similarity">
    <text evidence="6">Belongs to the helicase family. Dicer subfamily.</text>
</comment>
<dbReference type="GO" id="GO:0005524">
    <property type="term" value="F:ATP binding"/>
    <property type="evidence" value="ECO:0007669"/>
    <property type="project" value="UniProtKB-KW"/>
</dbReference>
<comment type="caution">
    <text evidence="12">The sequence shown here is derived from an EMBL/GenBank/DDBJ whole genome shotgun (WGS) entry which is preliminary data.</text>
</comment>
<evidence type="ECO:0000259" key="10">
    <source>
        <dbReference type="PROSITE" id="PS51194"/>
    </source>
</evidence>
<dbReference type="InterPro" id="IPR036389">
    <property type="entry name" value="RNase_III_sf"/>
</dbReference>
<evidence type="ECO:0000256" key="1">
    <source>
        <dbReference type="ARBA" id="ARBA00022737"/>
    </source>
</evidence>
<gene>
    <name evidence="12" type="ORF">HMN09_00413700</name>
</gene>
<dbReference type="SMART" id="SM00490">
    <property type="entry name" value="HELICc"/>
    <property type="match status" value="1"/>
</dbReference>
<evidence type="ECO:0008006" key="14">
    <source>
        <dbReference type="Google" id="ProtNLM"/>
    </source>
</evidence>
<dbReference type="InterPro" id="IPR000999">
    <property type="entry name" value="RNase_III_dom"/>
</dbReference>
<evidence type="ECO:0000259" key="9">
    <source>
        <dbReference type="PROSITE" id="PS51192"/>
    </source>
</evidence>
<accession>A0A8H6TGB5</accession>
<dbReference type="OrthoDB" id="416741at2759"/>
<protein>
    <recommendedName>
        <fullName evidence="14">P-loop containing nucleoside triphosphate hydrolase protein</fullName>
    </recommendedName>
</protein>
<organism evidence="12 13">
    <name type="scientific">Mycena chlorophos</name>
    <name type="common">Agaric fungus</name>
    <name type="synonym">Agaricus chlorophos</name>
    <dbReference type="NCBI Taxonomy" id="658473"/>
    <lineage>
        <taxon>Eukaryota</taxon>
        <taxon>Fungi</taxon>
        <taxon>Dikarya</taxon>
        <taxon>Basidiomycota</taxon>
        <taxon>Agaricomycotina</taxon>
        <taxon>Agaricomycetes</taxon>
        <taxon>Agaricomycetidae</taxon>
        <taxon>Agaricales</taxon>
        <taxon>Marasmiineae</taxon>
        <taxon>Mycenaceae</taxon>
        <taxon>Mycena</taxon>
    </lineage>
</organism>
<feature type="domain" description="Helicase C-terminal" evidence="10">
    <location>
        <begin position="875"/>
        <end position="1056"/>
    </location>
</feature>
<feature type="domain" description="Dicer dsRNA-binding fold" evidence="11">
    <location>
        <begin position="1080"/>
        <end position="1191"/>
    </location>
</feature>
<keyword evidence="1" id="KW-0677">Repeat</keyword>
<evidence type="ECO:0000313" key="12">
    <source>
        <dbReference type="EMBL" id="KAF7316806.1"/>
    </source>
</evidence>
<dbReference type="InterPro" id="IPR005034">
    <property type="entry name" value="Dicer_dimerisation"/>
</dbReference>
<keyword evidence="2" id="KW-0547">Nucleotide-binding</keyword>
<reference evidence="12" key="1">
    <citation type="submission" date="2020-05" db="EMBL/GenBank/DDBJ databases">
        <title>Mycena genomes resolve the evolution of fungal bioluminescence.</title>
        <authorList>
            <person name="Tsai I.J."/>
        </authorList>
    </citation>
    <scope>NUCLEOTIDE SEQUENCE</scope>
    <source>
        <strain evidence="12">110903Hualien_Pintung</strain>
    </source>
</reference>
<dbReference type="GO" id="GO:0004525">
    <property type="term" value="F:ribonuclease III activity"/>
    <property type="evidence" value="ECO:0007669"/>
    <property type="project" value="InterPro"/>
</dbReference>
<dbReference type="GO" id="GO:0005634">
    <property type="term" value="C:nucleus"/>
    <property type="evidence" value="ECO:0007669"/>
    <property type="project" value="TreeGrafter"/>
</dbReference>
<feature type="region of interest" description="Disordered" evidence="7">
    <location>
        <begin position="230"/>
        <end position="443"/>
    </location>
</feature>
<keyword evidence="13" id="KW-1185">Reference proteome</keyword>
<evidence type="ECO:0000256" key="3">
    <source>
        <dbReference type="ARBA" id="ARBA00022801"/>
    </source>
</evidence>
<dbReference type="PROSITE" id="PS51194">
    <property type="entry name" value="HELICASE_CTER"/>
    <property type="match status" value="1"/>
</dbReference>
<dbReference type="GO" id="GO:0004386">
    <property type="term" value="F:helicase activity"/>
    <property type="evidence" value="ECO:0007669"/>
    <property type="project" value="UniProtKB-KW"/>
</dbReference>
<feature type="region of interest" description="Disordered" evidence="7">
    <location>
        <begin position="463"/>
        <end position="494"/>
    </location>
</feature>
<evidence type="ECO:0000256" key="2">
    <source>
        <dbReference type="ARBA" id="ARBA00022741"/>
    </source>
</evidence>
<sequence>MASPQSQAPFLAERVDIHKGCRSLESLINILNDYCEAAGAVVLLQKKLAKALREASGMKATTQIASNAMNASATIFEAMADIDSKFAKIADKEYDAISGEVKKWFKKLAKEEKAHDDRISNANAKIKQAGQLYEKKSKKNPRDSADEHARYITLISTLGPEISQEKYNHTLQVTERHLTTTYSVAACLSRIADAEWLRTCEGVRRFSPNIGPLGEWRALCEAGWTGAVPPSLVDPDADPQSPESAQDVPETLRNLDPPTYQRDQTPALTPLSSPKPQRTQLPPPSSFEPPRPLTDPISGSVRSLSAFPPPSDPFPYPIPAISTSAQPDSMMLEPDRASEEPISSPPSPYVEGRVPAHASLEVLQEELEIKRPVPVRSQTADSYQTEPSSGALSSQAYPRGDYFSDERESPKQPHVPEWVQAKPEVQRSDTGGSTGERSGRNEEQIFRHNAEAGVTCLVDAAMSDSSWDSDSDDSDPQTPDDLQTPDVSHDTQPNFQLSDRTITTRGYQQEMLEESLKGNVILAMPTGSGKTHVAVLRMKVSIDRELAKVCWFLAPTVSLCEQQKRVIETALPVSVGLISGANEPEHWKDARLWRRVLTTNRVVVSTPQVLLDACLHRYINLGRDISLLVFDECHAAQKDHPYNRIMKEVYFRLPPRSFELSSVVMATAEDVRPAILGLTASPIYGGDVSKAFEKIEKNLDSKIRAPLEHKEELDRHVYKPVYAHIFYDSDPSPFSSNLYEFEEVVESLDIEDDPYVLRLRKDLANTPRHSSKWQRIDQTLSKTTQDKDTYTLNALRDVSRTASALCTDIGPWAADWLVYESVTQAKAALDDGKYGLALHDLPHQEKAYLLNILQRISPIPPSDYPADVVDETSGKLRVLVEAILKEKAETEADNETWNSLVFVQRREAVMALAAVLKLHPQTKDIVKVGCLVGTTDTSYRTAALDLTKSLLKTHSATLEDFKTGQKNLIISTAVAEEGIDIQACGSVIRWDPPMNMASWLQSRGRARRQKSKFTLLVGRGAEQAKMFKDWEQMEEEMVAQYSDPARQMKPILEDDEDFLEEYGLEFTVPSTGAVLTLHSAIPHLNHFCAVIPGSNHNDFRAIYEIDPPDFLEGWHSFNPRTTGVNYNGPWAAKVTLPRVLPPELRSFTTERIHYRKESALRHVAFMAYKALYESELLSDNLLPLSSVVEPHLDEEVQELLKEVERREGTALVSLQMNPWAGETETRAVPVSLTGSQAPILHEREGARSVTWQPLETCVDEETVTKARDYTRRLFWTMNGSRMRWDDLDFSYLFLPVEECDPVWDTRRSWYAASEASAWSPLLCMASAFVEQFSHADDLVIVRNGPQFGKAFKFLGWRTHHLSEDEEAEVRARYSYSAYLKVTYPILVGQPLPPRTNFLVPLPAAAKPAKAPEPVNLLVDFSTVALCSNAEFQYATLLPSALRALEMAVTVVTMRDTMLAGTALAEIPLNLLTMARLETLGDTVLKFMTSLQLLGQYPLWHEGYLTKKMGHSVSNVRLAKANIGHGLYKWIIRDRLIGKKWKPSYNTVAGEPEPLSLPPDNKKKKKKANSQELSTKLLADVVEAFIGASYLHGSFELSVQMAEIFDLGVKWAPLPSRVTELVNRVEIPDDAMLPAELDTVERMLDYTFQRKMLLVEALTHLTYSHDSELRTISYERLEFCGDAVLDMIVSDYLYRSDREYSPGQMFHRKCATVNQHTLAYICLKTKTQIAPSAIPKPDRNTPRLARTINVEEESRTVHLHRCMMHSNLHIFHEQTATAERFEARREDIETALETGQAFPWTPLFLLQAPKFLSDLIESLIGAVYLDSNGDLDIVRRVLRTLGLLQILERIVTDDVDVMHPVSRLSMWASKKHAKLKFNFVHEEGRISCVVEINGEEKDETRTEDAYTGRMTKLEVRLVAADKANAVCDGWTLKKLEEEGEDESKKRKRTLSDSGSPITRPVP</sequence>
<dbReference type="Gene3D" id="3.30.160.380">
    <property type="entry name" value="Dicer dimerisation domain"/>
    <property type="match status" value="1"/>
</dbReference>
<feature type="compositionally biased region" description="Polar residues" evidence="7">
    <location>
        <begin position="261"/>
        <end position="280"/>
    </location>
</feature>
<feature type="region of interest" description="Disordered" evidence="7">
    <location>
        <begin position="1936"/>
        <end position="1961"/>
    </location>
</feature>
<dbReference type="InterPro" id="IPR038248">
    <property type="entry name" value="Dicer_dimer_sf"/>
</dbReference>
<name>A0A8H6TGB5_MYCCL</name>
<dbReference type="SMART" id="SM00487">
    <property type="entry name" value="DEXDc"/>
    <property type="match status" value="1"/>
</dbReference>
<keyword evidence="6" id="KW-0694">RNA-binding</keyword>
<evidence type="ECO:0000256" key="7">
    <source>
        <dbReference type="SAM" id="MobiDB-lite"/>
    </source>
</evidence>